<dbReference type="GO" id="GO:0046872">
    <property type="term" value="F:metal ion binding"/>
    <property type="evidence" value="ECO:0007669"/>
    <property type="project" value="InterPro"/>
</dbReference>
<feature type="domain" description="Rubrerythrin diiron-binding" evidence="1">
    <location>
        <begin position="14"/>
        <end position="65"/>
    </location>
</feature>
<dbReference type="EMBL" id="JAEPDI010000009">
    <property type="protein sequence ID" value="MCG7939697.1"/>
    <property type="molecule type" value="Genomic_DNA"/>
</dbReference>
<evidence type="ECO:0000313" key="3">
    <source>
        <dbReference type="Proteomes" id="UP000886687"/>
    </source>
</evidence>
<accession>A0A9E4K5M1</accession>
<feature type="domain" description="Rubrerythrin diiron-binding" evidence="1">
    <location>
        <begin position="106"/>
        <end position="162"/>
    </location>
</feature>
<dbReference type="InterPro" id="IPR003251">
    <property type="entry name" value="Rr_diiron-bd_dom"/>
</dbReference>
<comment type="caution">
    <text evidence="2">The sequence shown here is derived from an EMBL/GenBank/DDBJ whole genome shotgun (WGS) entry which is preliminary data.</text>
</comment>
<dbReference type="Pfam" id="PF02915">
    <property type="entry name" value="Rubrerythrin"/>
    <property type="match status" value="2"/>
</dbReference>
<name>A0A9E4K5M1_9GAMM</name>
<proteinExistence type="predicted"/>
<dbReference type="SUPFAM" id="SSF47240">
    <property type="entry name" value="Ferritin-like"/>
    <property type="match status" value="1"/>
</dbReference>
<dbReference type="CDD" id="cd01045">
    <property type="entry name" value="Ferritin_like_AB"/>
    <property type="match status" value="1"/>
</dbReference>
<organism evidence="2 3">
    <name type="scientific">Candidatus Thiodiazotropha lotti</name>
    <dbReference type="NCBI Taxonomy" id="2792787"/>
    <lineage>
        <taxon>Bacteria</taxon>
        <taxon>Pseudomonadati</taxon>
        <taxon>Pseudomonadota</taxon>
        <taxon>Gammaproteobacteria</taxon>
        <taxon>Chromatiales</taxon>
        <taxon>Sedimenticolaceae</taxon>
        <taxon>Candidatus Thiodiazotropha</taxon>
    </lineage>
</organism>
<evidence type="ECO:0000259" key="1">
    <source>
        <dbReference type="Pfam" id="PF02915"/>
    </source>
</evidence>
<dbReference type="Gene3D" id="1.20.1260.10">
    <property type="match status" value="1"/>
</dbReference>
<dbReference type="InterPro" id="IPR009078">
    <property type="entry name" value="Ferritin-like_SF"/>
</dbReference>
<dbReference type="InterPro" id="IPR012347">
    <property type="entry name" value="Ferritin-like"/>
</dbReference>
<protein>
    <submittedName>
        <fullName evidence="2">Ferritin family protein</fullName>
    </submittedName>
</protein>
<gene>
    <name evidence="2" type="ORF">JAZ04_12705</name>
</gene>
<dbReference type="GO" id="GO:0016491">
    <property type="term" value="F:oxidoreductase activity"/>
    <property type="evidence" value="ECO:0007669"/>
    <property type="project" value="InterPro"/>
</dbReference>
<reference evidence="2" key="1">
    <citation type="journal article" date="2021" name="Proc. Natl. Acad. Sci. U.S.A.">
        <title>Global biogeography of chemosynthetic symbionts reveals both localized and globally distributed symbiont groups. .</title>
        <authorList>
            <person name="Osvatic J.T."/>
            <person name="Wilkins L.G.E."/>
            <person name="Leibrecht L."/>
            <person name="Leray M."/>
            <person name="Zauner S."/>
            <person name="Polzin J."/>
            <person name="Camacho Y."/>
            <person name="Gros O."/>
            <person name="van Gils J.A."/>
            <person name="Eisen J.A."/>
            <person name="Petersen J.M."/>
            <person name="Yuen B."/>
        </authorList>
    </citation>
    <scope>NUCLEOTIDE SEQUENCE</scope>
    <source>
        <strain evidence="2">MAGL173</strain>
    </source>
</reference>
<evidence type="ECO:0000313" key="2">
    <source>
        <dbReference type="EMBL" id="MCG7939697.1"/>
    </source>
</evidence>
<dbReference type="Proteomes" id="UP000886687">
    <property type="component" value="Unassembled WGS sequence"/>
</dbReference>
<sequence>MSDDLVEPIISIEEFLVHALELEEASSDHYDELADSMEIHNNLQVAELFRKLAGYSRQHAKEVMERTHGLELPQMTPWDFKWRCPSSPEAFCMEEANYMMTVTQAMEIALYNEIRGREFYLQISEHSPTEDVRKLAAEMAEEEGWHVAMLKEWQNNLQDELPVEDLDPPNIPE</sequence>
<dbReference type="AlphaFoldDB" id="A0A9E4K5M1"/>